<dbReference type="EMBL" id="JAHKSW010000014">
    <property type="protein sequence ID" value="KAG7323988.1"/>
    <property type="molecule type" value="Genomic_DNA"/>
</dbReference>
<dbReference type="AlphaFoldDB" id="A0A9D3SLM5"/>
<name>A0A9D3SLM5_9TELE</name>
<evidence type="ECO:0000256" key="1">
    <source>
        <dbReference type="SAM" id="MobiDB-lite"/>
    </source>
</evidence>
<protein>
    <submittedName>
        <fullName evidence="2">Uncharacterized protein</fullName>
    </submittedName>
</protein>
<organism evidence="2 3">
    <name type="scientific">Hemibagrus wyckioides</name>
    <dbReference type="NCBI Taxonomy" id="337641"/>
    <lineage>
        <taxon>Eukaryota</taxon>
        <taxon>Metazoa</taxon>
        <taxon>Chordata</taxon>
        <taxon>Craniata</taxon>
        <taxon>Vertebrata</taxon>
        <taxon>Euteleostomi</taxon>
        <taxon>Actinopterygii</taxon>
        <taxon>Neopterygii</taxon>
        <taxon>Teleostei</taxon>
        <taxon>Ostariophysi</taxon>
        <taxon>Siluriformes</taxon>
        <taxon>Bagridae</taxon>
        <taxon>Hemibagrus</taxon>
    </lineage>
</organism>
<accession>A0A9D3SLM5</accession>
<dbReference type="Proteomes" id="UP000824219">
    <property type="component" value="Linkage Group LG14"/>
</dbReference>
<gene>
    <name evidence="2" type="ORF">KOW79_012004</name>
</gene>
<sequence length="97" mass="10607">MLLLSLPSIRSDSASSAPPRKKRARLPSPSRNAIIVHRDAMSSPLASKRRGSASAASVSAEEEEVEEEEEEEEEGIVLIACSAQLKKPAYSDSIWWK</sequence>
<evidence type="ECO:0000313" key="3">
    <source>
        <dbReference type="Proteomes" id="UP000824219"/>
    </source>
</evidence>
<feature type="compositionally biased region" description="Acidic residues" evidence="1">
    <location>
        <begin position="60"/>
        <end position="74"/>
    </location>
</feature>
<feature type="region of interest" description="Disordered" evidence="1">
    <location>
        <begin position="1"/>
        <end position="74"/>
    </location>
</feature>
<proteinExistence type="predicted"/>
<keyword evidence="3" id="KW-1185">Reference proteome</keyword>
<reference evidence="2 3" key="1">
    <citation type="submission" date="2021-06" db="EMBL/GenBank/DDBJ databases">
        <title>Chromosome-level genome assembly of the red-tail catfish (Hemibagrus wyckioides).</title>
        <authorList>
            <person name="Shao F."/>
        </authorList>
    </citation>
    <scope>NUCLEOTIDE SEQUENCE [LARGE SCALE GENOMIC DNA]</scope>
    <source>
        <strain evidence="2">EC202008001</strain>
        <tissue evidence="2">Blood</tissue>
    </source>
</reference>
<comment type="caution">
    <text evidence="2">The sequence shown here is derived from an EMBL/GenBank/DDBJ whole genome shotgun (WGS) entry which is preliminary data.</text>
</comment>
<evidence type="ECO:0000313" key="2">
    <source>
        <dbReference type="EMBL" id="KAG7323988.1"/>
    </source>
</evidence>